<comment type="caution">
    <text evidence="2">The sequence shown here is derived from an EMBL/GenBank/DDBJ whole genome shotgun (WGS) entry which is preliminary data.</text>
</comment>
<dbReference type="PANTHER" id="PTHR46333">
    <property type="entry name" value="CYTOKINESIS PROTEIN 3"/>
    <property type="match status" value="1"/>
</dbReference>
<protein>
    <recommendedName>
        <fullName evidence="1">Transglutaminase-like domain-containing protein</fullName>
    </recommendedName>
</protein>
<dbReference type="PANTHER" id="PTHR46333:SF2">
    <property type="entry name" value="CYTOKINESIS PROTEIN 3"/>
    <property type="match status" value="1"/>
</dbReference>
<accession>A0ABV2PML1</accession>
<name>A0ABV2PML1_9BACI</name>
<gene>
    <name evidence="2" type="ORF">ABIA69_003214</name>
</gene>
<dbReference type="Pfam" id="PF01841">
    <property type="entry name" value="Transglut_core"/>
    <property type="match status" value="1"/>
</dbReference>
<feature type="domain" description="Transglutaminase-like" evidence="1">
    <location>
        <begin position="166"/>
        <end position="222"/>
    </location>
</feature>
<dbReference type="Proteomes" id="UP001549363">
    <property type="component" value="Unassembled WGS sequence"/>
</dbReference>
<evidence type="ECO:0000313" key="2">
    <source>
        <dbReference type="EMBL" id="MET4562044.1"/>
    </source>
</evidence>
<dbReference type="Gene3D" id="3.10.620.30">
    <property type="match status" value="1"/>
</dbReference>
<dbReference type="SUPFAM" id="SSF54001">
    <property type="entry name" value="Cysteine proteinases"/>
    <property type="match status" value="1"/>
</dbReference>
<sequence>MRKYIYNVIIILFVLQMSHVQVFANYQQKNIATVNTLEALQYQIQQEVMQLATEFDIRYTGDTSALKDELTELIKHAIKDPYFYANISSFKWKYDGYANNIVIEFQFTYHISQDEEDFVERTLTDIIAPMHGLSDLEKLQAAHDFIVLTSEYSNETKGSQYSPYTLLTENKGVCQAYALVLFRMLEMLGFEVQYVTGEVGDQLHAWVLVKLEKAWYHIDVTWDDPLPDRQGEVRYNYFLLSDRQLAQDHTWDYASYPAATSEDYSALQQDSKVEVMTAPVVFSSLNNDYGLSIFGQNKLYTMQLEAQPSHLEKSYVKNDRSIQMVPYDMNKQIVVAKTIAYGTELPTFEEVEVAQQMLASVHRMEKRMPQVKLVIIKEVSHLAFGAPPFSREC</sequence>
<reference evidence="2 3" key="1">
    <citation type="submission" date="2024-06" db="EMBL/GenBank/DDBJ databases">
        <title>Sorghum-associated microbial communities from plants grown in Nebraska, USA.</title>
        <authorList>
            <person name="Schachtman D."/>
        </authorList>
    </citation>
    <scope>NUCLEOTIDE SEQUENCE [LARGE SCALE GENOMIC DNA]</scope>
    <source>
        <strain evidence="2 3">736</strain>
    </source>
</reference>
<dbReference type="InterPro" id="IPR038765">
    <property type="entry name" value="Papain-like_cys_pep_sf"/>
</dbReference>
<dbReference type="RefSeq" id="WP_107951499.1">
    <property type="nucleotide sequence ID" value="NZ_CP073713.1"/>
</dbReference>
<evidence type="ECO:0000313" key="3">
    <source>
        <dbReference type="Proteomes" id="UP001549363"/>
    </source>
</evidence>
<dbReference type="InterPro" id="IPR052557">
    <property type="entry name" value="CAP/Cytokinesis_protein"/>
</dbReference>
<dbReference type="InterPro" id="IPR002931">
    <property type="entry name" value="Transglutaminase-like"/>
</dbReference>
<organism evidence="2 3">
    <name type="scientific">Lysinibacillus parviboronicapiens</name>
    <dbReference type="NCBI Taxonomy" id="436516"/>
    <lineage>
        <taxon>Bacteria</taxon>
        <taxon>Bacillati</taxon>
        <taxon>Bacillota</taxon>
        <taxon>Bacilli</taxon>
        <taxon>Bacillales</taxon>
        <taxon>Bacillaceae</taxon>
        <taxon>Lysinibacillus</taxon>
    </lineage>
</organism>
<proteinExistence type="predicted"/>
<dbReference type="SMART" id="SM00460">
    <property type="entry name" value="TGc"/>
    <property type="match status" value="1"/>
</dbReference>
<evidence type="ECO:0000259" key="1">
    <source>
        <dbReference type="SMART" id="SM00460"/>
    </source>
</evidence>
<dbReference type="EMBL" id="JBEPSB010000016">
    <property type="protein sequence ID" value="MET4562044.1"/>
    <property type="molecule type" value="Genomic_DNA"/>
</dbReference>
<keyword evidence="3" id="KW-1185">Reference proteome</keyword>